<dbReference type="Proteomes" id="UP000326289">
    <property type="component" value="Unassembled WGS sequence"/>
</dbReference>
<evidence type="ECO:0000313" key="3">
    <source>
        <dbReference type="EMBL" id="KAB8278171.1"/>
    </source>
</evidence>
<name>A0A5N6JH16_9EURO</name>
<proteinExistence type="predicted"/>
<keyword evidence="4" id="KW-1185">Reference proteome</keyword>
<reference evidence="3 4" key="1">
    <citation type="submission" date="2019-04" db="EMBL/GenBank/DDBJ databases">
        <title>Fungal friends and foes A comparative genomics study of 23 Aspergillus species from section Flavi.</title>
        <authorList>
            <consortium name="DOE Joint Genome Institute"/>
            <person name="Kjaerbolling I."/>
            <person name="Vesth T.C."/>
            <person name="Frisvad J.C."/>
            <person name="Nybo J.L."/>
            <person name="Theobald S."/>
            <person name="Kildgaard S."/>
            <person name="Petersen T.I."/>
            <person name="Kuo A."/>
            <person name="Sato A."/>
            <person name="Lyhne E.K."/>
            <person name="Kogle M.E."/>
            <person name="Wiebenga A."/>
            <person name="Kun R.S."/>
            <person name="Lubbers R.J."/>
            <person name="Makela M.R."/>
            <person name="Barry K."/>
            <person name="Chovatia M."/>
            <person name="Clum A."/>
            <person name="Daum C."/>
            <person name="Haridas S."/>
            <person name="He G."/>
            <person name="LaButti K."/>
            <person name="Lipzen A."/>
            <person name="Mondo S."/>
            <person name="Pangilinan J."/>
            <person name="Riley R."/>
            <person name="Salamov A."/>
            <person name="Simmons B.A."/>
            <person name="Magnuson J.K."/>
            <person name="Henrissat B."/>
            <person name="Mortensen U.H."/>
            <person name="Larsen T.O."/>
            <person name="De vries R.P."/>
            <person name="Grigoriev I.V."/>
            <person name="Machida M."/>
            <person name="Baker S.E."/>
            <person name="Andersen M.R."/>
        </authorList>
    </citation>
    <scope>NUCLEOTIDE SEQUENCE [LARGE SCALE GENOMIC DNA]</scope>
    <source>
        <strain evidence="3 4">CBS 117635</strain>
    </source>
</reference>
<protein>
    <submittedName>
        <fullName evidence="3">Uncharacterized protein</fullName>
    </submittedName>
</protein>
<evidence type="ECO:0000256" key="2">
    <source>
        <dbReference type="SAM" id="Phobius"/>
    </source>
</evidence>
<keyword evidence="2" id="KW-1133">Transmembrane helix</keyword>
<evidence type="ECO:0000313" key="4">
    <source>
        <dbReference type="Proteomes" id="UP000326289"/>
    </source>
</evidence>
<dbReference type="EMBL" id="ML732769">
    <property type="protein sequence ID" value="KAB8278171.1"/>
    <property type="molecule type" value="Genomic_DNA"/>
</dbReference>
<gene>
    <name evidence="3" type="ORF">BDV30DRAFT_156276</name>
</gene>
<keyword evidence="2" id="KW-0812">Transmembrane</keyword>
<dbReference type="AlphaFoldDB" id="A0A5N6JH16"/>
<evidence type="ECO:0000256" key="1">
    <source>
        <dbReference type="SAM" id="MobiDB-lite"/>
    </source>
</evidence>
<feature type="region of interest" description="Disordered" evidence="1">
    <location>
        <begin position="295"/>
        <end position="319"/>
    </location>
</feature>
<keyword evidence="2" id="KW-0472">Membrane</keyword>
<organism evidence="3 4">
    <name type="scientific">Aspergillus minisclerotigenes</name>
    <dbReference type="NCBI Taxonomy" id="656917"/>
    <lineage>
        <taxon>Eukaryota</taxon>
        <taxon>Fungi</taxon>
        <taxon>Dikarya</taxon>
        <taxon>Ascomycota</taxon>
        <taxon>Pezizomycotina</taxon>
        <taxon>Eurotiomycetes</taxon>
        <taxon>Eurotiomycetidae</taxon>
        <taxon>Eurotiales</taxon>
        <taxon>Aspergillaceae</taxon>
        <taxon>Aspergillus</taxon>
        <taxon>Aspergillus subgen. Circumdati</taxon>
    </lineage>
</organism>
<sequence length="319" mass="37222">MELYIIYYVALLLLFGYWVIFHNPAMNSISAFIPEQPSIDDPVEELDENSFYHHPAWTRRWSHPDFTEEAMRAWEKMPWYGHSGRLARDFLSDTMPSDFPWGYVIYRTVYTAESDKLWPLAMAKLTRFLNYEIEQDLRGRSECRGTDPRPEQLVQESHRDVVISDKQCWDGAGIEQVRQHFADYRRKTKIGVYGGSGRFEACIMIDERSLRSIIAAPDIEDRFRGAHACVGMVDGTYDPERKDNQEYSGFMRVKIRVLWWLYINLRSRPMEELCPSAPPGFIPVYDGGYGEVQDEEGNTHNIPQRPAHLSGRGRGFRDF</sequence>
<accession>A0A5N6JH16</accession>
<feature type="transmembrane region" description="Helical" evidence="2">
    <location>
        <begin position="5"/>
        <end position="21"/>
    </location>
</feature>